<accession>Q169F4</accession>
<dbReference type="HOGENOM" id="CLU_1795019_0_0_5"/>
<sequence length="168" mass="18632">MARGNRDTLDFELSKRCRYPDNILLCVRYHMFKKLTASALVSLLFAGTATAGGTYYDCDINTTRASGGWVSEKLAIIMKENGQVLVSDSVVLQFNKAPIVARVTRNNDRKMVVRWRLNNNVNSQNQQTPSFDYTASLTKSNNKVHVSGSPDGYPNRFTGSGTCVLKNG</sequence>
<dbReference type="STRING" id="375451.RD1_1770"/>
<dbReference type="KEGG" id="rde:RD1_1770"/>
<dbReference type="EMBL" id="CP000362">
    <property type="protein sequence ID" value="ABG31389.1"/>
    <property type="molecule type" value="Genomic_DNA"/>
</dbReference>
<reference evidence="1 2" key="1">
    <citation type="journal article" date="2007" name="J. Bacteriol.">
        <title>The complete genome sequence of Roseobacter denitrificans reveals a mixotrophic rather than photosynthetic metabolism.</title>
        <authorList>
            <person name="Swingley W.D."/>
            <person name="Sadekar S."/>
            <person name="Mastrian S.D."/>
            <person name="Matthies H.J."/>
            <person name="Hao J."/>
            <person name="Ramos H."/>
            <person name="Acharya C.R."/>
            <person name="Conrad A.L."/>
            <person name="Taylor H.L."/>
            <person name="Dejesa L.C."/>
            <person name="Shah M.K."/>
            <person name="O'huallachain M.E."/>
            <person name="Lince M.T."/>
            <person name="Blankenship R.E."/>
            <person name="Beatty J.T."/>
            <person name="Touchman J.W."/>
        </authorList>
    </citation>
    <scope>NUCLEOTIDE SEQUENCE [LARGE SCALE GENOMIC DNA]</scope>
    <source>
        <strain evidence="2">ATCC 33942 / OCh 114</strain>
    </source>
</reference>
<protein>
    <submittedName>
        <fullName evidence="1">Uncharacterized protein</fullName>
    </submittedName>
</protein>
<keyword evidence="2" id="KW-1185">Reference proteome</keyword>
<dbReference type="eggNOG" id="ENOG5033K5I">
    <property type="taxonomic scope" value="Bacteria"/>
</dbReference>
<organism evidence="1 2">
    <name type="scientific">Roseobacter denitrificans (strain ATCC 33942 / OCh 114)</name>
    <name type="common">Erythrobacter sp. (strain OCh 114)</name>
    <name type="synonym">Roseobacter denitrificans</name>
    <dbReference type="NCBI Taxonomy" id="375451"/>
    <lineage>
        <taxon>Bacteria</taxon>
        <taxon>Pseudomonadati</taxon>
        <taxon>Pseudomonadota</taxon>
        <taxon>Alphaproteobacteria</taxon>
        <taxon>Rhodobacterales</taxon>
        <taxon>Roseobacteraceae</taxon>
        <taxon>Roseobacter</taxon>
    </lineage>
</organism>
<dbReference type="Proteomes" id="UP000007029">
    <property type="component" value="Chromosome"/>
</dbReference>
<gene>
    <name evidence="1" type="ordered locus">RD1_1770</name>
</gene>
<name>Q169F4_ROSDO</name>
<dbReference type="AlphaFoldDB" id="Q169F4"/>
<proteinExistence type="predicted"/>
<evidence type="ECO:0000313" key="1">
    <source>
        <dbReference type="EMBL" id="ABG31389.1"/>
    </source>
</evidence>
<evidence type="ECO:0000313" key="2">
    <source>
        <dbReference type="Proteomes" id="UP000007029"/>
    </source>
</evidence>